<evidence type="ECO:0000259" key="10">
    <source>
        <dbReference type="PROSITE" id="PS51910"/>
    </source>
</evidence>
<dbReference type="PROSITE" id="PS51910">
    <property type="entry name" value="GH18_2"/>
    <property type="match status" value="1"/>
</dbReference>
<dbReference type="InterPro" id="IPR050314">
    <property type="entry name" value="Glycosyl_Hydrlase_18"/>
</dbReference>
<dbReference type="AlphaFoldDB" id="A0A0F7SEH1"/>
<keyword evidence="3" id="KW-0146">Chitin degradation</keyword>
<keyword evidence="6" id="KW-0624">Polysaccharide degradation</keyword>
<evidence type="ECO:0000256" key="3">
    <source>
        <dbReference type="ARBA" id="ARBA00023024"/>
    </source>
</evidence>
<dbReference type="GO" id="GO:0008843">
    <property type="term" value="F:endochitinase activity"/>
    <property type="evidence" value="ECO:0007669"/>
    <property type="project" value="UniProtKB-EC"/>
</dbReference>
<evidence type="ECO:0000256" key="7">
    <source>
        <dbReference type="RuleBase" id="RU000489"/>
    </source>
</evidence>
<dbReference type="InterPro" id="IPR001223">
    <property type="entry name" value="Glyco_hydro18_cat"/>
</dbReference>
<dbReference type="Pfam" id="PF00704">
    <property type="entry name" value="Glyco_hydro_18"/>
    <property type="match status" value="1"/>
</dbReference>
<dbReference type="Gene3D" id="3.20.20.80">
    <property type="entry name" value="Glycosidases"/>
    <property type="match status" value="2"/>
</dbReference>
<dbReference type="GO" id="GO:0008061">
    <property type="term" value="F:chitin binding"/>
    <property type="evidence" value="ECO:0007669"/>
    <property type="project" value="InterPro"/>
</dbReference>
<dbReference type="InterPro" id="IPR017853">
    <property type="entry name" value="GH"/>
</dbReference>
<dbReference type="SMART" id="SM00636">
    <property type="entry name" value="Glyco_18"/>
    <property type="match status" value="1"/>
</dbReference>
<dbReference type="InterPro" id="IPR001579">
    <property type="entry name" value="Glyco_hydro_18_chit_AS"/>
</dbReference>
<evidence type="ECO:0000256" key="4">
    <source>
        <dbReference type="ARBA" id="ARBA00023277"/>
    </source>
</evidence>
<dbReference type="SUPFAM" id="SSF51445">
    <property type="entry name" value="(Trans)glycosidases"/>
    <property type="match status" value="1"/>
</dbReference>
<dbReference type="EMBL" id="LN483167">
    <property type="protein sequence ID" value="CDZ96766.1"/>
    <property type="molecule type" value="Genomic_DNA"/>
</dbReference>
<dbReference type="InterPro" id="IPR011583">
    <property type="entry name" value="Chitinase_II/V-like_cat"/>
</dbReference>
<dbReference type="PROSITE" id="PS01095">
    <property type="entry name" value="GH18_1"/>
    <property type="match status" value="1"/>
</dbReference>
<name>A0A0F7SEH1_PHARH</name>
<sequence length="530" mass="55726">MFSFTQVLVPSLLLASSVLGRVHPRAAAATTTITVEATVTQTVYWQAAASTTAISTGTKVSLNAAATALAKTTSTTTTAKASSATAAATSTSTVGTGSSKPIVAAYYPDWVSMTPEQIDWTKVDWIDFGKSFAVVDSDLNIVFTDSSSTGLLTRAVKAGHAAGKKVKLSIGGWSGSTYFSRSVATADARTALVAKMVTLYNQYNLDGIDIDWEYPSTPGQSGNIVAAADTGNFLIFLQLLRNALPASAKITAATQVWPFTGTDGNPLSDVKAFAAVLDWISIMVYDVWGSSSTPGPNAPLSDGCGNSLQPLANAYAAVKSWSTAGFPVNQIVLATAAYGYISTSTATTLVERRKERRRGGAQLSSVGDIGNWINFAGGAKRDPHGQLLRKSSLARKASMKKGLRKDHRKRAWSSKRSTTVTLYNDAGGSVDGQIMFNDLIAQGALVWSSTTKKWIAAGGFTRSWDACSSTPFLRSSASGQVITYDDPDSLSLKAQFALQAGLGGVNVWDIHGDTSAFDLLVSLRSGLGLA</sequence>
<proteinExistence type="inferred from homology"/>
<feature type="signal peptide" evidence="9">
    <location>
        <begin position="1"/>
        <end position="20"/>
    </location>
</feature>
<keyword evidence="5 7" id="KW-0326">Glycosidase</keyword>
<accession>A0A0F7SEH1</accession>
<comment type="catalytic activity">
    <reaction evidence="1">
        <text>Random endo-hydrolysis of N-acetyl-beta-D-glucosaminide (1-&gt;4)-beta-linkages in chitin and chitodextrins.</text>
        <dbReference type="EC" id="3.2.1.14"/>
    </reaction>
</comment>
<evidence type="ECO:0000256" key="6">
    <source>
        <dbReference type="ARBA" id="ARBA00023326"/>
    </source>
</evidence>
<dbReference type="GO" id="GO:0000272">
    <property type="term" value="P:polysaccharide catabolic process"/>
    <property type="evidence" value="ECO:0007669"/>
    <property type="project" value="UniProtKB-KW"/>
</dbReference>
<evidence type="ECO:0000256" key="5">
    <source>
        <dbReference type="ARBA" id="ARBA00023295"/>
    </source>
</evidence>
<protein>
    <submittedName>
        <fullName evidence="11">Glycoside hydrolase</fullName>
    </submittedName>
</protein>
<dbReference type="GO" id="GO:0006032">
    <property type="term" value="P:chitin catabolic process"/>
    <property type="evidence" value="ECO:0007669"/>
    <property type="project" value="UniProtKB-KW"/>
</dbReference>
<evidence type="ECO:0000256" key="8">
    <source>
        <dbReference type="RuleBase" id="RU004453"/>
    </source>
</evidence>
<dbReference type="InterPro" id="IPR029070">
    <property type="entry name" value="Chitinase_insertion_sf"/>
</dbReference>
<evidence type="ECO:0000256" key="2">
    <source>
        <dbReference type="ARBA" id="ARBA00022801"/>
    </source>
</evidence>
<dbReference type="GO" id="GO:0005576">
    <property type="term" value="C:extracellular region"/>
    <property type="evidence" value="ECO:0007669"/>
    <property type="project" value="TreeGrafter"/>
</dbReference>
<dbReference type="Gene3D" id="3.10.50.10">
    <property type="match status" value="1"/>
</dbReference>
<keyword evidence="9" id="KW-0732">Signal</keyword>
<feature type="chain" id="PRO_5002521836" evidence="9">
    <location>
        <begin position="21"/>
        <end position="530"/>
    </location>
</feature>
<evidence type="ECO:0000256" key="9">
    <source>
        <dbReference type="SAM" id="SignalP"/>
    </source>
</evidence>
<dbReference type="PANTHER" id="PTHR11177:SF392">
    <property type="entry name" value="HAP41P"/>
    <property type="match status" value="1"/>
</dbReference>
<comment type="similarity">
    <text evidence="8">Belongs to the glycosyl hydrolase 18 family.</text>
</comment>
<dbReference type="PANTHER" id="PTHR11177">
    <property type="entry name" value="CHITINASE"/>
    <property type="match status" value="1"/>
</dbReference>
<keyword evidence="2 7" id="KW-0378">Hydrolase</keyword>
<keyword evidence="4" id="KW-0119">Carbohydrate metabolism</keyword>
<reference evidence="11" key="1">
    <citation type="submission" date="2014-08" db="EMBL/GenBank/DDBJ databases">
        <authorList>
            <person name="Sharma Rahul"/>
            <person name="Thines Marco"/>
        </authorList>
    </citation>
    <scope>NUCLEOTIDE SEQUENCE</scope>
</reference>
<feature type="domain" description="GH18" evidence="10">
    <location>
        <begin position="101"/>
        <end position="530"/>
    </location>
</feature>
<evidence type="ECO:0000313" key="11">
    <source>
        <dbReference type="EMBL" id="CDZ96766.1"/>
    </source>
</evidence>
<evidence type="ECO:0000256" key="1">
    <source>
        <dbReference type="ARBA" id="ARBA00000822"/>
    </source>
</evidence>
<organism evidence="11">
    <name type="scientific">Phaffia rhodozyma</name>
    <name type="common">Yeast</name>
    <name type="synonym">Xanthophyllomyces dendrorhous</name>
    <dbReference type="NCBI Taxonomy" id="264483"/>
    <lineage>
        <taxon>Eukaryota</taxon>
        <taxon>Fungi</taxon>
        <taxon>Dikarya</taxon>
        <taxon>Basidiomycota</taxon>
        <taxon>Agaricomycotina</taxon>
        <taxon>Tremellomycetes</taxon>
        <taxon>Cystofilobasidiales</taxon>
        <taxon>Mrakiaceae</taxon>
        <taxon>Phaffia</taxon>
    </lineage>
</organism>